<dbReference type="InterPro" id="IPR027417">
    <property type="entry name" value="P-loop_NTPase"/>
</dbReference>
<evidence type="ECO:0000256" key="1">
    <source>
        <dbReference type="ARBA" id="ARBA00005417"/>
    </source>
</evidence>
<evidence type="ECO:0000256" key="3">
    <source>
        <dbReference type="ARBA" id="ARBA00022475"/>
    </source>
</evidence>
<evidence type="ECO:0000256" key="5">
    <source>
        <dbReference type="ARBA" id="ARBA00022840"/>
    </source>
</evidence>
<evidence type="ECO:0000313" key="9">
    <source>
        <dbReference type="Proteomes" id="UP001363010"/>
    </source>
</evidence>
<dbReference type="SMART" id="SM00382">
    <property type="entry name" value="AAA"/>
    <property type="match status" value="1"/>
</dbReference>
<dbReference type="PANTHER" id="PTHR43820:SF6">
    <property type="entry name" value="ABC TRANSPORTER ATP-BINDING PROTEIN"/>
    <property type="match status" value="1"/>
</dbReference>
<evidence type="ECO:0000256" key="2">
    <source>
        <dbReference type="ARBA" id="ARBA00022448"/>
    </source>
</evidence>
<evidence type="ECO:0000259" key="7">
    <source>
        <dbReference type="PROSITE" id="PS50893"/>
    </source>
</evidence>
<keyword evidence="6" id="KW-0029">Amino-acid transport</keyword>
<accession>A0ABU8W7Q6</accession>
<proteinExistence type="inferred from homology"/>
<dbReference type="SUPFAM" id="SSF52540">
    <property type="entry name" value="P-loop containing nucleoside triphosphate hydrolases"/>
    <property type="match status" value="1"/>
</dbReference>
<dbReference type="EMBL" id="JBBKZV010000029">
    <property type="protein sequence ID" value="MEJ8826082.1"/>
    <property type="molecule type" value="Genomic_DNA"/>
</dbReference>
<dbReference type="InterPro" id="IPR003439">
    <property type="entry name" value="ABC_transporter-like_ATP-bd"/>
</dbReference>
<dbReference type="InterPro" id="IPR003593">
    <property type="entry name" value="AAA+_ATPase"/>
</dbReference>
<comment type="caution">
    <text evidence="8">The sequence shown here is derived from an EMBL/GenBank/DDBJ whole genome shotgun (WGS) entry which is preliminary data.</text>
</comment>
<organism evidence="8 9">
    <name type="scientific">Variovorax humicola</name>
    <dbReference type="NCBI Taxonomy" id="1769758"/>
    <lineage>
        <taxon>Bacteria</taxon>
        <taxon>Pseudomonadati</taxon>
        <taxon>Pseudomonadota</taxon>
        <taxon>Betaproteobacteria</taxon>
        <taxon>Burkholderiales</taxon>
        <taxon>Comamonadaceae</taxon>
        <taxon>Variovorax</taxon>
    </lineage>
</organism>
<keyword evidence="4" id="KW-0547">Nucleotide-binding</keyword>
<dbReference type="PANTHER" id="PTHR43820">
    <property type="entry name" value="HIGH-AFFINITY BRANCHED-CHAIN AMINO ACID TRANSPORT ATP-BINDING PROTEIN LIVF"/>
    <property type="match status" value="1"/>
</dbReference>
<keyword evidence="2" id="KW-0813">Transport</keyword>
<dbReference type="InterPro" id="IPR052156">
    <property type="entry name" value="BCAA_Transport_ATP-bd_LivF"/>
</dbReference>
<evidence type="ECO:0000256" key="4">
    <source>
        <dbReference type="ARBA" id="ARBA00022741"/>
    </source>
</evidence>
<keyword evidence="9" id="KW-1185">Reference proteome</keyword>
<name>A0ABU8W7Q6_9BURK</name>
<sequence length="243" mass="25660">MSSASRPEKVLAAQGITQRYSGVLALQDVTLAIGRGSFSAILGPNGAGKSTLALVLGGMLEPTAGRVLRADATARICLVPEGRRLFGQLSVRENLLLGGYGAKLDRRGIRERIDEVLAIMPRSIQEALARPAVTLSGGERQMLALGRALMARPDVILLDEPSLGLAPVLIDQVYDVLADLHRQGTTIVVIEQMATYALEYARALVVLDRGRVVYDGPASGAAAEQALKAGYVGEHQPGAEVIA</sequence>
<dbReference type="PROSITE" id="PS50893">
    <property type="entry name" value="ABC_TRANSPORTER_2"/>
    <property type="match status" value="1"/>
</dbReference>
<dbReference type="InterPro" id="IPR017871">
    <property type="entry name" value="ABC_transporter-like_CS"/>
</dbReference>
<keyword evidence="5 8" id="KW-0067">ATP-binding</keyword>
<evidence type="ECO:0000256" key="6">
    <source>
        <dbReference type="ARBA" id="ARBA00022970"/>
    </source>
</evidence>
<keyword evidence="3" id="KW-1003">Cell membrane</keyword>
<reference evidence="8 9" key="1">
    <citation type="submission" date="2024-03" db="EMBL/GenBank/DDBJ databases">
        <title>Novel species of the genus Variovorax.</title>
        <authorList>
            <person name="Liu Q."/>
            <person name="Xin Y.-H."/>
        </authorList>
    </citation>
    <scope>NUCLEOTIDE SEQUENCE [LARGE SCALE GENOMIC DNA]</scope>
    <source>
        <strain evidence="8 9">KACC 18501</strain>
    </source>
</reference>
<keyword evidence="3" id="KW-0472">Membrane</keyword>
<dbReference type="Gene3D" id="3.40.50.300">
    <property type="entry name" value="P-loop containing nucleotide triphosphate hydrolases"/>
    <property type="match status" value="1"/>
</dbReference>
<comment type="similarity">
    <text evidence="1">Belongs to the ABC transporter superfamily.</text>
</comment>
<dbReference type="Pfam" id="PF00005">
    <property type="entry name" value="ABC_tran"/>
    <property type="match status" value="1"/>
</dbReference>
<feature type="domain" description="ABC transporter" evidence="7">
    <location>
        <begin position="11"/>
        <end position="234"/>
    </location>
</feature>
<dbReference type="GO" id="GO:0005524">
    <property type="term" value="F:ATP binding"/>
    <property type="evidence" value="ECO:0007669"/>
    <property type="project" value="UniProtKB-KW"/>
</dbReference>
<evidence type="ECO:0000313" key="8">
    <source>
        <dbReference type="EMBL" id="MEJ8826082.1"/>
    </source>
</evidence>
<dbReference type="Proteomes" id="UP001363010">
    <property type="component" value="Unassembled WGS sequence"/>
</dbReference>
<dbReference type="PROSITE" id="PS00211">
    <property type="entry name" value="ABC_TRANSPORTER_1"/>
    <property type="match status" value="1"/>
</dbReference>
<dbReference type="RefSeq" id="WP_340367119.1">
    <property type="nucleotide sequence ID" value="NZ_JBBKZV010000029.1"/>
</dbReference>
<gene>
    <name evidence="8" type="ORF">WKW80_29320</name>
</gene>
<protein>
    <submittedName>
        <fullName evidence="8">ATP-binding cassette domain-containing protein</fullName>
    </submittedName>
</protein>